<dbReference type="RefSeq" id="WP_206558907.1">
    <property type="nucleotide sequence ID" value="NZ_JAFKCZ010000002.1"/>
</dbReference>
<evidence type="ECO:0000313" key="3">
    <source>
        <dbReference type="EMBL" id="MBN7795455.1"/>
    </source>
</evidence>
<gene>
    <name evidence="3" type="ORF">JYP50_02560</name>
</gene>
<name>A0A939DC40_9GAMM</name>
<organism evidence="3 4">
    <name type="scientific">Parahaliea mediterranea</name>
    <dbReference type="NCBI Taxonomy" id="651086"/>
    <lineage>
        <taxon>Bacteria</taxon>
        <taxon>Pseudomonadati</taxon>
        <taxon>Pseudomonadota</taxon>
        <taxon>Gammaproteobacteria</taxon>
        <taxon>Cellvibrionales</taxon>
        <taxon>Halieaceae</taxon>
        <taxon>Parahaliea</taxon>
    </lineage>
</organism>
<evidence type="ECO:0000313" key="4">
    <source>
        <dbReference type="Proteomes" id="UP000664303"/>
    </source>
</evidence>
<proteinExistence type="predicted"/>
<keyword evidence="2" id="KW-0732">Signal</keyword>
<reference evidence="3" key="1">
    <citation type="submission" date="2021-02" db="EMBL/GenBank/DDBJ databases">
        <title>PHA producing bacteria isolated from coastal sediment in Guangdong, Shenzhen.</title>
        <authorList>
            <person name="Zheng W."/>
            <person name="Yu S."/>
            <person name="Huang Y."/>
        </authorList>
    </citation>
    <scope>NUCLEOTIDE SEQUENCE</scope>
    <source>
        <strain evidence="3">TN14-10</strain>
    </source>
</reference>
<protein>
    <submittedName>
        <fullName evidence="3">PA2779 family protein</fullName>
    </submittedName>
</protein>
<evidence type="ECO:0000256" key="1">
    <source>
        <dbReference type="SAM" id="Phobius"/>
    </source>
</evidence>
<evidence type="ECO:0000256" key="2">
    <source>
        <dbReference type="SAM" id="SignalP"/>
    </source>
</evidence>
<feature type="chain" id="PRO_5037097324" evidence="2">
    <location>
        <begin position="27"/>
        <end position="123"/>
    </location>
</feature>
<dbReference type="AlphaFoldDB" id="A0A939DC40"/>
<dbReference type="PIRSF" id="PIRSF029543">
    <property type="entry name" value="UCP029543"/>
    <property type="match status" value="1"/>
</dbReference>
<feature type="signal peptide" evidence="2">
    <location>
        <begin position="1"/>
        <end position="26"/>
    </location>
</feature>
<keyword evidence="1" id="KW-1133">Transmembrane helix</keyword>
<dbReference type="NCBIfam" id="NF033919">
    <property type="entry name" value="PA2779_fam"/>
    <property type="match status" value="1"/>
</dbReference>
<sequence length="123" mass="12883">MITSRAVMLVHALVLVCATTFSSAQAAVFSTADYLSQADHGTHLARVEAALARDDVRQQLVALGVSPAQAEARIAALSPAELQQLNARMDEMPAGGILGLIGAVFIVLLILEIVGVTDVFSKI</sequence>
<accession>A0A939DC40</accession>
<dbReference type="InterPro" id="IPR046735">
    <property type="entry name" value="PA2779-like"/>
</dbReference>
<keyword evidence="1" id="KW-0812">Transmembrane</keyword>
<dbReference type="Pfam" id="PF20332">
    <property type="entry name" value="DUF6627"/>
    <property type="match status" value="1"/>
</dbReference>
<dbReference type="Proteomes" id="UP000664303">
    <property type="component" value="Unassembled WGS sequence"/>
</dbReference>
<feature type="transmembrane region" description="Helical" evidence="1">
    <location>
        <begin position="97"/>
        <end position="120"/>
    </location>
</feature>
<keyword evidence="4" id="KW-1185">Reference proteome</keyword>
<dbReference type="EMBL" id="JAFKCZ010000002">
    <property type="protein sequence ID" value="MBN7795455.1"/>
    <property type="molecule type" value="Genomic_DNA"/>
</dbReference>
<keyword evidence="1" id="KW-0472">Membrane</keyword>
<comment type="caution">
    <text evidence="3">The sequence shown here is derived from an EMBL/GenBank/DDBJ whole genome shotgun (WGS) entry which is preliminary data.</text>
</comment>
<dbReference type="InterPro" id="IPR016924">
    <property type="entry name" value="UCP029543"/>
</dbReference>